<proteinExistence type="predicted"/>
<sequence length="515" mass="55066">MSSNVVVISTDFRRATVKVSPGTYLIDVLDEACRKLNLQSDKYLLKHNNKQLDLSNQLRAYNISHGAKLELVVRSNTTSVVSVALKLPDSEAAGIPNGRLIEKFRSDTTLWKMIRHFESGASTSGAASGRKFNFTARGVPQTAGGSQAGAGQLYHEGPVLNVMGRELSSLADLQKTLAQVGIMGNVLITLSFKLSGMTLHEAMQQIEQFFTEDSQAPAAASSDKPKAEEPAVTTQASSQENTPQPLISTTSTPESQDVSTNNNQSMSQAEASTSAGQGTSQPDEAQSSSTGRGMQVFAAPSASTPAAALTKDPESAFQPTIMHAQLHQQRLQQNSVNKRLPSDREIEAKQQAEAAKLASIKEVSIKVRFPDNTSAQWTFGPEDTSGSLYDEVRKVMADPTQPFKLVSPAAKGPGGTGDLIDGSGEKHNLIRAYRLEGRVIATVVWADAVPPSVRKAPFLKGSVAQQAQQIQVPVIPVSTPDTEDVPMPTPAGRSEKKGDGSGVKLPKWLKLPGKK</sequence>
<dbReference type="PANTHER" id="PTHR46467:SF1">
    <property type="entry name" value="TETHER CONTAINING UBX DOMAIN FOR GLUT4"/>
    <property type="match status" value="1"/>
</dbReference>
<dbReference type="InterPro" id="IPR021569">
    <property type="entry name" value="TUG-UBL1"/>
</dbReference>
<dbReference type="GO" id="GO:0006886">
    <property type="term" value="P:intracellular protein transport"/>
    <property type="evidence" value="ECO:0007669"/>
    <property type="project" value="TreeGrafter"/>
</dbReference>
<dbReference type="GO" id="GO:0005634">
    <property type="term" value="C:nucleus"/>
    <property type="evidence" value="ECO:0007669"/>
    <property type="project" value="TreeGrafter"/>
</dbReference>
<dbReference type="GO" id="GO:0012506">
    <property type="term" value="C:vesicle membrane"/>
    <property type="evidence" value="ECO:0007669"/>
    <property type="project" value="TreeGrafter"/>
</dbReference>
<dbReference type="SUPFAM" id="SSF54236">
    <property type="entry name" value="Ubiquitin-like"/>
    <property type="match status" value="2"/>
</dbReference>
<reference evidence="2 3" key="1">
    <citation type="journal article" date="2019" name="Mol. Biol. Evol.">
        <title>Blast fungal genomes show frequent chromosomal changes, gene gains and losses, and effector gene turnover.</title>
        <authorList>
            <person name="Gomez Luciano L.B."/>
            <person name="Jason Tsai I."/>
            <person name="Chuma I."/>
            <person name="Tosa Y."/>
            <person name="Chen Y.H."/>
            <person name="Li J.Y."/>
            <person name="Li M.Y."/>
            <person name="Jade Lu M.Y."/>
            <person name="Nakayashiki H."/>
            <person name="Li W.H."/>
        </authorList>
    </citation>
    <scope>NUCLEOTIDE SEQUENCE [LARGE SCALE GENOMIC DNA]</scope>
    <source>
        <strain evidence="2">MZ5-1-6</strain>
    </source>
</reference>
<protein>
    <submittedName>
        <fullName evidence="2">Uncharacterized protein</fullName>
    </submittedName>
</protein>
<evidence type="ECO:0000256" key="1">
    <source>
        <dbReference type="SAM" id="MobiDB-lite"/>
    </source>
</evidence>
<evidence type="ECO:0000313" key="3">
    <source>
        <dbReference type="Proteomes" id="UP000294847"/>
    </source>
</evidence>
<dbReference type="EMBL" id="CP034209">
    <property type="protein sequence ID" value="QBZ63555.1"/>
    <property type="molecule type" value="Genomic_DNA"/>
</dbReference>
<organism evidence="2 3">
    <name type="scientific">Pyricularia oryzae</name>
    <name type="common">Rice blast fungus</name>
    <name type="synonym">Magnaporthe oryzae</name>
    <dbReference type="NCBI Taxonomy" id="318829"/>
    <lineage>
        <taxon>Eukaryota</taxon>
        <taxon>Fungi</taxon>
        <taxon>Dikarya</taxon>
        <taxon>Ascomycota</taxon>
        <taxon>Pezizomycotina</taxon>
        <taxon>Sordariomycetes</taxon>
        <taxon>Sordariomycetidae</taxon>
        <taxon>Magnaporthales</taxon>
        <taxon>Pyriculariaceae</taxon>
        <taxon>Pyricularia</taxon>
    </lineage>
</organism>
<name>A0A4P7NMS0_PYROR</name>
<gene>
    <name evidence="2" type="ORF">PoMZ_05237</name>
</gene>
<accession>A0A4P7NMS0</accession>
<dbReference type="PANTHER" id="PTHR46467">
    <property type="entry name" value="TETHER CONTAINING UBX DOMAIN FOR GLUT4"/>
    <property type="match status" value="1"/>
</dbReference>
<dbReference type="AlphaFoldDB" id="A0A4P7NMS0"/>
<feature type="region of interest" description="Disordered" evidence="1">
    <location>
        <begin position="474"/>
        <end position="515"/>
    </location>
</feature>
<feature type="compositionally biased region" description="Polar residues" evidence="1">
    <location>
        <begin position="232"/>
        <end position="291"/>
    </location>
</feature>
<feature type="compositionally biased region" description="Low complexity" evidence="1">
    <location>
        <begin position="504"/>
        <end position="515"/>
    </location>
</feature>
<feature type="compositionally biased region" description="Low complexity" evidence="1">
    <location>
        <begin position="213"/>
        <end position="222"/>
    </location>
</feature>
<dbReference type="CDD" id="cd16105">
    <property type="entry name" value="Ubl_ASPSCR1_like"/>
    <property type="match status" value="1"/>
</dbReference>
<dbReference type="VEuPathDB" id="FungiDB:M_BR32_EuGene_00088191"/>
<dbReference type="Pfam" id="PF11470">
    <property type="entry name" value="TUG-UBL1"/>
    <property type="match status" value="1"/>
</dbReference>
<dbReference type="InterPro" id="IPR029071">
    <property type="entry name" value="Ubiquitin-like_domsf"/>
</dbReference>
<feature type="region of interest" description="Disordered" evidence="1">
    <location>
        <begin position="213"/>
        <end position="291"/>
    </location>
</feature>
<dbReference type="Gene3D" id="3.10.20.90">
    <property type="entry name" value="Phosphatidylinositol 3-kinase Catalytic Subunit, Chain A, domain 1"/>
    <property type="match status" value="1"/>
</dbReference>
<dbReference type="GO" id="GO:0005737">
    <property type="term" value="C:cytoplasm"/>
    <property type="evidence" value="ECO:0007669"/>
    <property type="project" value="TreeGrafter"/>
</dbReference>
<evidence type="ECO:0000313" key="2">
    <source>
        <dbReference type="EMBL" id="QBZ63555.1"/>
    </source>
</evidence>
<dbReference type="Proteomes" id="UP000294847">
    <property type="component" value="Chromosome 6"/>
</dbReference>